<feature type="domain" description="C2H2-type" evidence="10">
    <location>
        <begin position="171"/>
        <end position="198"/>
    </location>
</feature>
<evidence type="ECO:0000256" key="4">
    <source>
        <dbReference type="ARBA" id="ARBA00022771"/>
    </source>
</evidence>
<feature type="domain" description="C2H2-type" evidence="10">
    <location>
        <begin position="379"/>
        <end position="406"/>
    </location>
</feature>
<keyword evidence="7" id="KW-0804">Transcription</keyword>
<keyword evidence="12" id="KW-1185">Reference proteome</keyword>
<dbReference type="PANTHER" id="PTHR24394:SF44">
    <property type="entry name" value="ZINC FINGER PROTEIN 271-LIKE"/>
    <property type="match status" value="1"/>
</dbReference>
<dbReference type="PANTHER" id="PTHR24394">
    <property type="entry name" value="ZINC FINGER PROTEIN"/>
    <property type="match status" value="1"/>
</dbReference>
<dbReference type="InterPro" id="IPR013087">
    <property type="entry name" value="Znf_C2H2_type"/>
</dbReference>
<feature type="non-terminal residue" evidence="11">
    <location>
        <position position="1"/>
    </location>
</feature>
<evidence type="ECO:0000256" key="7">
    <source>
        <dbReference type="ARBA" id="ARBA00023163"/>
    </source>
</evidence>
<dbReference type="SMART" id="SM00355">
    <property type="entry name" value="ZnF_C2H2"/>
    <property type="match status" value="9"/>
</dbReference>
<proteinExistence type="predicted"/>
<dbReference type="Pfam" id="PF00096">
    <property type="entry name" value="zf-C2H2"/>
    <property type="match status" value="9"/>
</dbReference>
<evidence type="ECO:0000256" key="3">
    <source>
        <dbReference type="ARBA" id="ARBA00022737"/>
    </source>
</evidence>
<keyword evidence="5" id="KW-0862">Zinc</keyword>
<gene>
    <name evidence="11" type="ORF">FF38_05024</name>
</gene>
<feature type="domain" description="C2H2-type" evidence="10">
    <location>
        <begin position="580"/>
        <end position="610"/>
    </location>
</feature>
<evidence type="ECO:0000313" key="12">
    <source>
        <dbReference type="Proteomes" id="UP000037069"/>
    </source>
</evidence>
<dbReference type="GO" id="GO:0005634">
    <property type="term" value="C:nucleus"/>
    <property type="evidence" value="ECO:0007669"/>
    <property type="project" value="UniProtKB-SubCell"/>
</dbReference>
<dbReference type="FunFam" id="3.30.160.60:FF:000512">
    <property type="entry name" value="zinc finger protein 197 isoform X1"/>
    <property type="match status" value="1"/>
</dbReference>
<evidence type="ECO:0000256" key="5">
    <source>
        <dbReference type="ARBA" id="ARBA00022833"/>
    </source>
</evidence>
<reference evidence="11 12" key="1">
    <citation type="journal article" date="2015" name="Nat. Commun.">
        <title>Lucilia cuprina genome unlocks parasitic fly biology to underpin future interventions.</title>
        <authorList>
            <person name="Anstead C.A."/>
            <person name="Korhonen P.K."/>
            <person name="Young N.D."/>
            <person name="Hall R.S."/>
            <person name="Jex A.R."/>
            <person name="Murali S.C."/>
            <person name="Hughes D.S."/>
            <person name="Lee S.F."/>
            <person name="Perry T."/>
            <person name="Stroehlein A.J."/>
            <person name="Ansell B.R."/>
            <person name="Breugelmans B."/>
            <person name="Hofmann A."/>
            <person name="Qu J."/>
            <person name="Dugan S."/>
            <person name="Lee S.L."/>
            <person name="Chao H."/>
            <person name="Dinh H."/>
            <person name="Han Y."/>
            <person name="Doddapaneni H.V."/>
            <person name="Worley K.C."/>
            <person name="Muzny D.M."/>
            <person name="Ioannidis P."/>
            <person name="Waterhouse R.M."/>
            <person name="Zdobnov E.M."/>
            <person name="James P.J."/>
            <person name="Bagnall N.H."/>
            <person name="Kotze A.C."/>
            <person name="Gibbs R.A."/>
            <person name="Richards S."/>
            <person name="Batterham P."/>
            <person name="Gasser R.B."/>
        </authorList>
    </citation>
    <scope>NUCLEOTIDE SEQUENCE [LARGE SCALE GENOMIC DNA]</scope>
    <source>
        <strain evidence="11 12">LS</strain>
        <tissue evidence="11">Full body</tissue>
    </source>
</reference>
<feature type="domain" description="C2H2-type" evidence="10">
    <location>
        <begin position="552"/>
        <end position="579"/>
    </location>
</feature>
<evidence type="ECO:0000256" key="6">
    <source>
        <dbReference type="ARBA" id="ARBA00023015"/>
    </source>
</evidence>
<dbReference type="FunFam" id="3.30.160.60:FF:000309">
    <property type="entry name" value="zinc finger X-chromosomal protein-like"/>
    <property type="match status" value="1"/>
</dbReference>
<dbReference type="FunFam" id="3.30.160.60:FF:000016">
    <property type="entry name" value="zinc finger protein 37 homolog"/>
    <property type="match status" value="1"/>
</dbReference>
<dbReference type="AlphaFoldDB" id="A0A0L0CJM7"/>
<keyword evidence="8" id="KW-0539">Nucleus</keyword>
<evidence type="ECO:0000256" key="1">
    <source>
        <dbReference type="ARBA" id="ARBA00004123"/>
    </source>
</evidence>
<feature type="domain" description="C2H2-type" evidence="10">
    <location>
        <begin position="323"/>
        <end position="350"/>
    </location>
</feature>
<dbReference type="Gene3D" id="3.30.160.60">
    <property type="entry name" value="Classic Zinc Finger"/>
    <property type="match status" value="9"/>
</dbReference>
<dbReference type="Proteomes" id="UP000037069">
    <property type="component" value="Unassembled WGS sequence"/>
</dbReference>
<feature type="domain" description="C2H2-type" evidence="10">
    <location>
        <begin position="143"/>
        <end position="170"/>
    </location>
</feature>
<organism evidence="11 12">
    <name type="scientific">Lucilia cuprina</name>
    <name type="common">Green bottle fly</name>
    <name type="synonym">Australian sheep blowfly</name>
    <dbReference type="NCBI Taxonomy" id="7375"/>
    <lineage>
        <taxon>Eukaryota</taxon>
        <taxon>Metazoa</taxon>
        <taxon>Ecdysozoa</taxon>
        <taxon>Arthropoda</taxon>
        <taxon>Hexapoda</taxon>
        <taxon>Insecta</taxon>
        <taxon>Pterygota</taxon>
        <taxon>Neoptera</taxon>
        <taxon>Endopterygota</taxon>
        <taxon>Diptera</taxon>
        <taxon>Brachycera</taxon>
        <taxon>Muscomorpha</taxon>
        <taxon>Oestroidea</taxon>
        <taxon>Calliphoridae</taxon>
        <taxon>Luciliinae</taxon>
        <taxon>Lucilia</taxon>
    </lineage>
</organism>
<keyword evidence="3" id="KW-0677">Repeat</keyword>
<dbReference type="GO" id="GO:0000981">
    <property type="term" value="F:DNA-binding transcription factor activity, RNA polymerase II-specific"/>
    <property type="evidence" value="ECO:0007669"/>
    <property type="project" value="TreeGrafter"/>
</dbReference>
<feature type="domain" description="C2H2-type" evidence="10">
    <location>
        <begin position="199"/>
        <end position="221"/>
    </location>
</feature>
<evidence type="ECO:0000256" key="9">
    <source>
        <dbReference type="PROSITE-ProRule" id="PRU00042"/>
    </source>
</evidence>
<dbReference type="PROSITE" id="PS50157">
    <property type="entry name" value="ZINC_FINGER_C2H2_2"/>
    <property type="match status" value="9"/>
</dbReference>
<sequence length="610" mass="68049">DSNTRGSDESQITSCKMHLNHATAVSAAAMVNYQHYAPAQITTSHGVTTSSGQQQTTISAAGLQQAPFTLHQLTAVQAIQHPTHQAMLHPQHPLVHLLDISTTAAASSSLNNNPAPITPMPVTKIEMPEEIVEPIIDDPRKKKQCHICKNKFRQLTTLRNHMKIHTDERPYKCKHCDKAFRQISTLTNHVKIHTGEKPFKCNICSKDFRQQSTLINHIKTHKVFASLAESNQTPAAILNYQTQQTQGTSRKGHSKTIVHSAAAAAAQAQLIHQQQMQQQQQQQQQQGQGTIVTYTPQQRQNITKSLYTGSYNSPQADELVKPYQCKICQKRFPQLSTLHNHERTHIDPKPYKCDTCEKSFSQLATLANHKKIHSGDKPYACAYCCMTFRQQSTLNNHMKTHANQVATITTNSTTAGTGGGGSVVQVGNHHHPHHHQAGGNNIPLAAATIMVTPTASGHLQIQPQVEHHPLLHFLDSNTTVSTLSTKEQFATVNNNNTNNNHNNNTTSTGVVPHCLRNSCPDRPFMCSVCRRTFSQQSTLTNHLKTHTGEKPYKCKICESHFRQLSTLNNHMKIHTGEKPYACSYCPKQFRQKSTLTNHKHNNISFNHTLI</sequence>
<keyword evidence="4 9" id="KW-0863">Zinc-finger</keyword>
<dbReference type="OrthoDB" id="6077919at2759"/>
<evidence type="ECO:0000256" key="8">
    <source>
        <dbReference type="ARBA" id="ARBA00023242"/>
    </source>
</evidence>
<protein>
    <recommendedName>
        <fullName evidence="10">C2H2-type domain-containing protein</fullName>
    </recommendedName>
</protein>
<feature type="domain" description="C2H2-type" evidence="10">
    <location>
        <begin position="351"/>
        <end position="378"/>
    </location>
</feature>
<evidence type="ECO:0000313" key="11">
    <source>
        <dbReference type="EMBL" id="KNC32451.1"/>
    </source>
</evidence>
<dbReference type="InterPro" id="IPR036236">
    <property type="entry name" value="Znf_C2H2_sf"/>
</dbReference>
<comment type="caution">
    <text evidence="11">The sequence shown here is derived from an EMBL/GenBank/DDBJ whole genome shotgun (WGS) entry which is preliminary data.</text>
</comment>
<dbReference type="PROSITE" id="PS00028">
    <property type="entry name" value="ZINC_FINGER_C2H2_1"/>
    <property type="match status" value="8"/>
</dbReference>
<dbReference type="SUPFAM" id="SSF57667">
    <property type="entry name" value="beta-beta-alpha zinc fingers"/>
    <property type="match status" value="6"/>
</dbReference>
<keyword evidence="2" id="KW-0479">Metal-binding</keyword>
<dbReference type="FunFam" id="3.30.160.60:FF:000621">
    <property type="entry name" value="FLT3-interacting zinc finger 1"/>
    <property type="match status" value="5"/>
</dbReference>
<accession>A0A0L0CJM7</accession>
<name>A0A0L0CJM7_LUCCU</name>
<dbReference type="GO" id="GO:0008270">
    <property type="term" value="F:zinc ion binding"/>
    <property type="evidence" value="ECO:0007669"/>
    <property type="project" value="UniProtKB-KW"/>
</dbReference>
<evidence type="ECO:0000259" key="10">
    <source>
        <dbReference type="PROSITE" id="PS50157"/>
    </source>
</evidence>
<evidence type="ECO:0000256" key="2">
    <source>
        <dbReference type="ARBA" id="ARBA00022723"/>
    </source>
</evidence>
<dbReference type="OMA" id="ICEVNFR"/>
<comment type="subcellular location">
    <subcellularLocation>
        <location evidence="1">Nucleus</location>
    </subcellularLocation>
</comment>
<dbReference type="EMBL" id="JRES01000310">
    <property type="protein sequence ID" value="KNC32451.1"/>
    <property type="molecule type" value="Genomic_DNA"/>
</dbReference>
<keyword evidence="6" id="KW-0805">Transcription regulation</keyword>
<feature type="domain" description="C2H2-type" evidence="10">
    <location>
        <begin position="524"/>
        <end position="551"/>
    </location>
</feature>